<keyword evidence="1 4" id="KW-0413">Isomerase</keyword>
<dbReference type="PANTHER" id="PTHR47245">
    <property type="entry name" value="PEPTIDYLPROLYL ISOMERASE"/>
    <property type="match status" value="1"/>
</dbReference>
<dbReference type="Proteomes" id="UP000729290">
    <property type="component" value="Unassembled WGS sequence"/>
</dbReference>
<gene>
    <name evidence="4" type="ORF">H9X83_10455</name>
</gene>
<keyword evidence="1" id="KW-0697">Rotamase</keyword>
<keyword evidence="2" id="KW-0732">Signal</keyword>
<dbReference type="RefSeq" id="WP_205132904.1">
    <property type="nucleotide sequence ID" value="NZ_JACSNT010000003.1"/>
</dbReference>
<dbReference type="EMBL" id="JACSNV010000016">
    <property type="protein sequence ID" value="MBM6878572.1"/>
    <property type="molecule type" value="Genomic_DNA"/>
</dbReference>
<feature type="chain" id="PRO_5046148950" evidence="2">
    <location>
        <begin position="21"/>
        <end position="323"/>
    </location>
</feature>
<accession>A0ABS2GBL1</accession>
<name>A0ABS2GBL1_9FIRM</name>
<feature type="signal peptide" evidence="2">
    <location>
        <begin position="1"/>
        <end position="20"/>
    </location>
</feature>
<evidence type="ECO:0000256" key="1">
    <source>
        <dbReference type="PROSITE-ProRule" id="PRU00278"/>
    </source>
</evidence>
<dbReference type="InterPro" id="IPR050245">
    <property type="entry name" value="PrsA_foldase"/>
</dbReference>
<dbReference type="PROSITE" id="PS51257">
    <property type="entry name" value="PROKAR_LIPOPROTEIN"/>
    <property type="match status" value="1"/>
</dbReference>
<dbReference type="PROSITE" id="PS50198">
    <property type="entry name" value="PPIC_PPIASE_2"/>
    <property type="match status" value="1"/>
</dbReference>
<dbReference type="PANTHER" id="PTHR47245:SF2">
    <property type="entry name" value="PEPTIDYL-PROLYL CIS-TRANS ISOMERASE HP_0175-RELATED"/>
    <property type="match status" value="1"/>
</dbReference>
<evidence type="ECO:0000313" key="5">
    <source>
        <dbReference type="Proteomes" id="UP000729290"/>
    </source>
</evidence>
<evidence type="ECO:0000259" key="3">
    <source>
        <dbReference type="PROSITE" id="PS50198"/>
    </source>
</evidence>
<dbReference type="GO" id="GO:0016853">
    <property type="term" value="F:isomerase activity"/>
    <property type="evidence" value="ECO:0007669"/>
    <property type="project" value="UniProtKB-KW"/>
</dbReference>
<proteinExistence type="predicted"/>
<reference evidence="4 5" key="1">
    <citation type="journal article" date="2021" name="Sci. Rep.">
        <title>The distribution of antibiotic resistance genes in chicken gut microbiota commensals.</title>
        <authorList>
            <person name="Juricova H."/>
            <person name="Matiasovicova J."/>
            <person name="Kubasova T."/>
            <person name="Cejkova D."/>
            <person name="Rychlik I."/>
        </authorList>
    </citation>
    <scope>NUCLEOTIDE SEQUENCE [LARGE SCALE GENOMIC DNA]</scope>
    <source>
        <strain evidence="4 5">An431b</strain>
    </source>
</reference>
<organism evidence="4 5">
    <name type="scientific">Anaerotignum lactatifermentans</name>
    <dbReference type="NCBI Taxonomy" id="160404"/>
    <lineage>
        <taxon>Bacteria</taxon>
        <taxon>Bacillati</taxon>
        <taxon>Bacillota</taxon>
        <taxon>Clostridia</taxon>
        <taxon>Lachnospirales</taxon>
        <taxon>Anaerotignaceae</taxon>
        <taxon>Anaerotignum</taxon>
    </lineage>
</organism>
<dbReference type="Pfam" id="PF13145">
    <property type="entry name" value="Rotamase_2"/>
    <property type="match status" value="1"/>
</dbReference>
<evidence type="ECO:0000256" key="2">
    <source>
        <dbReference type="SAM" id="SignalP"/>
    </source>
</evidence>
<dbReference type="InterPro" id="IPR027304">
    <property type="entry name" value="Trigger_fact/SurA_dom_sf"/>
</dbReference>
<evidence type="ECO:0000313" key="4">
    <source>
        <dbReference type="EMBL" id="MBM6878572.1"/>
    </source>
</evidence>
<dbReference type="InterPro" id="IPR046357">
    <property type="entry name" value="PPIase_dom_sf"/>
</dbReference>
<dbReference type="Gene3D" id="3.10.50.40">
    <property type="match status" value="1"/>
</dbReference>
<feature type="domain" description="PpiC" evidence="3">
    <location>
        <begin position="179"/>
        <end position="269"/>
    </location>
</feature>
<sequence length="323" mass="36550">MRKKTGLFLLSFLICACLFAGCGSGFSDEVIARIDDREIMKSEYMVYLYTTTQSFVSTAGNDVWEMDFDGQTGEELVQERALSTMQSVIAAESFAAENNISLTEEQIQEAHTAAEDFWNNLTEEDREKMGIDEKSLDSLMEESYLYSVVSEKLAAECAVSEEETQSYYEENKGEIQDAYTLYTVDSIMVQDEETAKEVAQKAQSGEDFSELFAAYDVDETAKESEEGGQMTLYKSYMNNTFGIEEDLGLGQITDPLEVSGSYFILKVEEISVPTEADVKTLAEETYRSQVQQAYVENRMSEMTKNQKVEKVAEVWENMDTFHQ</sequence>
<protein>
    <submittedName>
        <fullName evidence="4">Peptidyl-prolyl cis-trans isomerase</fullName>
    </submittedName>
</protein>
<keyword evidence="5" id="KW-1185">Reference proteome</keyword>
<dbReference type="SUPFAM" id="SSF109998">
    <property type="entry name" value="Triger factor/SurA peptide-binding domain-like"/>
    <property type="match status" value="1"/>
</dbReference>
<comment type="caution">
    <text evidence="4">The sequence shown here is derived from an EMBL/GenBank/DDBJ whole genome shotgun (WGS) entry which is preliminary data.</text>
</comment>
<dbReference type="SUPFAM" id="SSF54534">
    <property type="entry name" value="FKBP-like"/>
    <property type="match status" value="1"/>
</dbReference>
<dbReference type="InterPro" id="IPR000297">
    <property type="entry name" value="PPIase_PpiC"/>
</dbReference>